<keyword evidence="10" id="KW-1185">Reference proteome</keyword>
<dbReference type="Pfam" id="PF02985">
    <property type="entry name" value="HEAT"/>
    <property type="match status" value="1"/>
</dbReference>
<dbReference type="InterPro" id="IPR016024">
    <property type="entry name" value="ARM-type_fold"/>
</dbReference>
<evidence type="ECO:0000313" key="9">
    <source>
        <dbReference type="EMBL" id="PSS00323.1"/>
    </source>
</evidence>
<evidence type="ECO:0000313" key="10">
    <source>
        <dbReference type="Proteomes" id="UP000241394"/>
    </source>
</evidence>
<comment type="caution">
    <text evidence="9">The sequence shown here is derived from an EMBL/GenBank/DDBJ whole genome shotgun (WGS) entry which is preliminary data.</text>
</comment>
<evidence type="ECO:0000256" key="4">
    <source>
        <dbReference type="ARBA" id="ARBA00040131"/>
    </source>
</evidence>
<evidence type="ECO:0000256" key="1">
    <source>
        <dbReference type="ARBA" id="ARBA00007657"/>
    </source>
</evidence>
<dbReference type="GO" id="GO:0010265">
    <property type="term" value="P:SCF complex assembly"/>
    <property type="evidence" value="ECO:0007669"/>
    <property type="project" value="InterPro"/>
</dbReference>
<feature type="compositionally biased region" description="Acidic residues" evidence="7">
    <location>
        <begin position="270"/>
        <end position="293"/>
    </location>
</feature>
<feature type="domain" description="TATA-binding protein interacting (TIP20)" evidence="8">
    <location>
        <begin position="891"/>
        <end position="1054"/>
    </location>
</feature>
<dbReference type="Gene3D" id="1.25.10.10">
    <property type="entry name" value="Leucine-rich Repeat Variant"/>
    <property type="match status" value="2"/>
</dbReference>
<dbReference type="OMA" id="WKLRAKA"/>
<dbReference type="Proteomes" id="UP000241394">
    <property type="component" value="Chromosome LG21"/>
</dbReference>
<reference evidence="9 10" key="1">
    <citation type="submission" date="2017-07" db="EMBL/GenBank/DDBJ databases">
        <title>An improved, manually edited Actinidia chinensis var. chinensis (kiwifruit) genome highlights the challenges associated with draft genomes and gene prediction in plants.</title>
        <authorList>
            <person name="Pilkington S."/>
            <person name="Crowhurst R."/>
            <person name="Hilario E."/>
            <person name="Nardozza S."/>
            <person name="Fraser L."/>
            <person name="Peng Y."/>
            <person name="Gunaseelan K."/>
            <person name="Simpson R."/>
            <person name="Tahir J."/>
            <person name="Deroles S."/>
            <person name="Templeton K."/>
            <person name="Luo Z."/>
            <person name="Davy M."/>
            <person name="Cheng C."/>
            <person name="Mcneilage M."/>
            <person name="Scaglione D."/>
            <person name="Liu Y."/>
            <person name="Zhang Q."/>
            <person name="Datson P."/>
            <person name="De Silva N."/>
            <person name="Gardiner S."/>
            <person name="Bassett H."/>
            <person name="Chagne D."/>
            <person name="Mccallum J."/>
            <person name="Dzierzon H."/>
            <person name="Deng C."/>
            <person name="Wang Y.-Y."/>
            <person name="Barron N."/>
            <person name="Manako K."/>
            <person name="Bowen J."/>
            <person name="Foster T."/>
            <person name="Erridge Z."/>
            <person name="Tiffin H."/>
            <person name="Waite C."/>
            <person name="Davies K."/>
            <person name="Grierson E."/>
            <person name="Laing W."/>
            <person name="Kirk R."/>
            <person name="Chen X."/>
            <person name="Wood M."/>
            <person name="Montefiori M."/>
            <person name="Brummell D."/>
            <person name="Schwinn K."/>
            <person name="Catanach A."/>
            <person name="Fullerton C."/>
            <person name="Li D."/>
            <person name="Meiyalaghan S."/>
            <person name="Nieuwenhuizen N."/>
            <person name="Read N."/>
            <person name="Prakash R."/>
            <person name="Hunter D."/>
            <person name="Zhang H."/>
            <person name="Mckenzie M."/>
            <person name="Knabel M."/>
            <person name="Harris A."/>
            <person name="Allan A."/>
            <person name="Chen A."/>
            <person name="Janssen B."/>
            <person name="Plunkett B."/>
            <person name="Dwamena C."/>
            <person name="Voogd C."/>
            <person name="Leif D."/>
            <person name="Lafferty D."/>
            <person name="Souleyre E."/>
            <person name="Varkonyi-Gasic E."/>
            <person name="Gambi F."/>
            <person name="Hanley J."/>
            <person name="Yao J.-L."/>
            <person name="Cheung J."/>
            <person name="David K."/>
            <person name="Warren B."/>
            <person name="Marsh K."/>
            <person name="Snowden K."/>
            <person name="Lin-Wang K."/>
            <person name="Brian L."/>
            <person name="Martinez-Sanchez M."/>
            <person name="Wang M."/>
            <person name="Ileperuma N."/>
            <person name="Macnee N."/>
            <person name="Campin R."/>
            <person name="Mcatee P."/>
            <person name="Drummond R."/>
            <person name="Espley R."/>
            <person name="Ireland H."/>
            <person name="Wu R."/>
            <person name="Atkinson R."/>
            <person name="Karunairetnam S."/>
            <person name="Bulley S."/>
            <person name="Chunkath S."/>
            <person name="Hanley Z."/>
            <person name="Storey R."/>
            <person name="Thrimawithana A."/>
            <person name="Thomson S."/>
            <person name="David C."/>
            <person name="Testolin R."/>
        </authorList>
    </citation>
    <scope>NUCLEOTIDE SEQUENCE [LARGE SCALE GENOMIC DNA]</scope>
    <source>
        <strain evidence="10">cv. Red5</strain>
        <tissue evidence="9">Young leaf</tissue>
    </source>
</reference>
<dbReference type="PANTHER" id="PTHR12696">
    <property type="entry name" value="TIP120"/>
    <property type="match status" value="1"/>
</dbReference>
<dbReference type="EMBL" id="NKQK01000021">
    <property type="protein sequence ID" value="PSS00323.1"/>
    <property type="molecule type" value="Genomic_DNA"/>
</dbReference>
<reference evidence="10" key="2">
    <citation type="journal article" date="2018" name="BMC Genomics">
        <title>A manually annotated Actinidia chinensis var. chinensis (kiwifruit) genome highlights the challenges associated with draft genomes and gene prediction in plants.</title>
        <authorList>
            <person name="Pilkington S.M."/>
            <person name="Crowhurst R."/>
            <person name="Hilario E."/>
            <person name="Nardozza S."/>
            <person name="Fraser L."/>
            <person name="Peng Y."/>
            <person name="Gunaseelan K."/>
            <person name="Simpson R."/>
            <person name="Tahir J."/>
            <person name="Deroles S.C."/>
            <person name="Templeton K."/>
            <person name="Luo Z."/>
            <person name="Davy M."/>
            <person name="Cheng C."/>
            <person name="McNeilage M."/>
            <person name="Scaglione D."/>
            <person name="Liu Y."/>
            <person name="Zhang Q."/>
            <person name="Datson P."/>
            <person name="De Silva N."/>
            <person name="Gardiner S.E."/>
            <person name="Bassett H."/>
            <person name="Chagne D."/>
            <person name="McCallum J."/>
            <person name="Dzierzon H."/>
            <person name="Deng C."/>
            <person name="Wang Y.Y."/>
            <person name="Barron L."/>
            <person name="Manako K."/>
            <person name="Bowen J."/>
            <person name="Foster T.M."/>
            <person name="Erridge Z.A."/>
            <person name="Tiffin H."/>
            <person name="Waite C.N."/>
            <person name="Davies K.M."/>
            <person name="Grierson E.P."/>
            <person name="Laing W.A."/>
            <person name="Kirk R."/>
            <person name="Chen X."/>
            <person name="Wood M."/>
            <person name="Montefiori M."/>
            <person name="Brummell D.A."/>
            <person name="Schwinn K.E."/>
            <person name="Catanach A."/>
            <person name="Fullerton C."/>
            <person name="Li D."/>
            <person name="Meiyalaghan S."/>
            <person name="Nieuwenhuizen N."/>
            <person name="Read N."/>
            <person name="Prakash R."/>
            <person name="Hunter D."/>
            <person name="Zhang H."/>
            <person name="McKenzie M."/>
            <person name="Knabel M."/>
            <person name="Harris A."/>
            <person name="Allan A.C."/>
            <person name="Gleave A."/>
            <person name="Chen A."/>
            <person name="Janssen B.J."/>
            <person name="Plunkett B."/>
            <person name="Ampomah-Dwamena C."/>
            <person name="Voogd C."/>
            <person name="Leif D."/>
            <person name="Lafferty D."/>
            <person name="Souleyre E.J.F."/>
            <person name="Varkonyi-Gasic E."/>
            <person name="Gambi F."/>
            <person name="Hanley J."/>
            <person name="Yao J.L."/>
            <person name="Cheung J."/>
            <person name="David K.M."/>
            <person name="Warren B."/>
            <person name="Marsh K."/>
            <person name="Snowden K.C."/>
            <person name="Lin-Wang K."/>
            <person name="Brian L."/>
            <person name="Martinez-Sanchez M."/>
            <person name="Wang M."/>
            <person name="Ileperuma N."/>
            <person name="Macnee N."/>
            <person name="Campin R."/>
            <person name="McAtee P."/>
            <person name="Drummond R.S.M."/>
            <person name="Espley R.V."/>
            <person name="Ireland H.S."/>
            <person name="Wu R."/>
            <person name="Atkinson R.G."/>
            <person name="Karunairetnam S."/>
            <person name="Bulley S."/>
            <person name="Chunkath S."/>
            <person name="Hanley Z."/>
            <person name="Storey R."/>
            <person name="Thrimawithana A.H."/>
            <person name="Thomson S."/>
            <person name="David C."/>
            <person name="Testolin R."/>
            <person name="Huang H."/>
            <person name="Hellens R.P."/>
            <person name="Schaffer R.J."/>
        </authorList>
    </citation>
    <scope>NUCLEOTIDE SEQUENCE [LARGE SCALE GENOMIC DNA]</scope>
    <source>
        <strain evidence="10">cv. Red5</strain>
    </source>
</reference>
<dbReference type="InterPro" id="IPR013932">
    <property type="entry name" value="TATA-bd_TIP120"/>
</dbReference>
<dbReference type="STRING" id="1590841.A0A2R6Q1P8"/>
<protein>
    <recommendedName>
        <fullName evidence="4">Cullin-associated NEDD8-dissociated protein 1</fullName>
    </recommendedName>
    <alternativeName>
        <fullName evidence="5">Cullin-associated and neddylation-dissociated protein 1</fullName>
    </alternativeName>
</protein>
<feature type="region of interest" description="Disordered" evidence="7">
    <location>
        <begin position="269"/>
        <end position="293"/>
    </location>
</feature>
<evidence type="ECO:0000256" key="6">
    <source>
        <dbReference type="PROSITE-ProRule" id="PRU00103"/>
    </source>
</evidence>
<proteinExistence type="inferred from homology"/>
<dbReference type="InterPro" id="IPR039852">
    <property type="entry name" value="CAND1/CAND2"/>
</dbReference>
<dbReference type="InParanoid" id="A0A2R6Q1P8"/>
<evidence type="ECO:0000256" key="2">
    <source>
        <dbReference type="ARBA" id="ARBA00022737"/>
    </source>
</evidence>
<dbReference type="InterPro" id="IPR011989">
    <property type="entry name" value="ARM-like"/>
</dbReference>
<name>A0A2R6Q1P8_ACTCC</name>
<evidence type="ECO:0000256" key="7">
    <source>
        <dbReference type="SAM" id="MobiDB-lite"/>
    </source>
</evidence>
<evidence type="ECO:0000259" key="8">
    <source>
        <dbReference type="Pfam" id="PF08623"/>
    </source>
</evidence>
<keyword evidence="2" id="KW-0677">Repeat</keyword>
<dbReference type="FunFam" id="1.25.10.10:FF:000242">
    <property type="entry name" value="Cullin-associated NEDD8-dissociated protein 1"/>
    <property type="match status" value="1"/>
</dbReference>
<dbReference type="OrthoDB" id="6260732at2759"/>
<dbReference type="AlphaFoldDB" id="A0A2R6Q1P8"/>
<evidence type="ECO:0000256" key="5">
    <source>
        <dbReference type="ARBA" id="ARBA00042178"/>
    </source>
</evidence>
<organism evidence="9 10">
    <name type="scientific">Actinidia chinensis var. chinensis</name>
    <name type="common">Chinese soft-hair kiwi</name>
    <dbReference type="NCBI Taxonomy" id="1590841"/>
    <lineage>
        <taxon>Eukaryota</taxon>
        <taxon>Viridiplantae</taxon>
        <taxon>Streptophyta</taxon>
        <taxon>Embryophyta</taxon>
        <taxon>Tracheophyta</taxon>
        <taxon>Spermatophyta</taxon>
        <taxon>Magnoliopsida</taxon>
        <taxon>eudicotyledons</taxon>
        <taxon>Gunneridae</taxon>
        <taxon>Pentapetalae</taxon>
        <taxon>asterids</taxon>
        <taxon>Ericales</taxon>
        <taxon>Actinidiaceae</taxon>
        <taxon>Actinidia</taxon>
    </lineage>
</organism>
<accession>A0A2R6Q1P8</accession>
<gene>
    <name evidence="9" type="ORF">CEY00_Acc24290</name>
</gene>
<sequence length="1070" mass="118766">MANLTITGILEKMTGKDKDFRYMATSDLLNELNKEGFKPDADLETKVSNIVLQQLDDAAGDVSGLAVKCLAPLAKKVNEQQVVDMTNKLCDKLLNGKEQHRDVASIALKTIISEVPTSSIAQSVLLSISPQLIKGITDPHASVRKKTVSCIASLASSLSDDLLAKATVEVVQLLKNRRTKTEMTRTNIQMIGALSRAVGYRFGPHLGDAVPILLNYCTSASENDEELREYSFQALESFLLRCPRDIYIYCDEILNLTLEYLSYDPNFTDNMDEDNGDESHEEEDDESANEYTDDEDISWKVRRAAAKCLAALIVSRPEMLSKLYEEACPKLIDRFKEREENVKMDVFNTFIELIRQTGNVTKGQTDISETSPRWLLKQEVPKIVRSITRQLREKSIKTKGCGFDFKPYVRPIYNAIMSRLTNQDQDQEVKECAISCMGHVVSTFGDNLKEELPSCLPVLVDRMGNEITRLTAVKAFAVIAASPLHIDLSCVLEHVIAELTAFLRKANRALRQATLGTLNSLIVAYGDKIGSTAYEVIITELSTLISDSDLHMTALALELCCTLMADRRSIQNVGLTVRNKVLPQALTLIRSSLLQGQALLALQSFFAALVYSANTSFDALLESLLSTAKPSPQSGGVTKQALYSIAQCVAVLCLAAGDQKCSATVKMLTDILKDDSGTNSAKQHLSLLCLGEIGRRKDLSSHAHIENIVIESFQSPFEEIKSAASYALGNIAVGNLSKYLPFILDQIDNQQKKQYLLLHSLKEVIVRQSVDKAEFQDSSVEKILSLLFNHCESEEEGVRNVVAECLGKIALIEPAKLVPALKERTTNRAAFTRATVVIAVKYSIVERPEKIDEIIYPEISSFLMLIKDHDRHVRRAAVLALSTAAHNKPNLIKGLLPELLPLLYDQTIVKQELIRTVDLGPFKHIVDDGLELRKAAFECVDTLLDGCLDQVNPSSFIVPYLKSGLDDHYDVKMPCHLILSKLADKCPSAVLAVLDSLVDPLQKTINFRPKQDAVKQEVDRNEDMIRSTLRAIASLNRISGGDCSLKFKNLMSEIAKSPTLWEKYCSIRNE</sequence>
<dbReference type="Pfam" id="PF08623">
    <property type="entry name" value="TIP120"/>
    <property type="match status" value="1"/>
</dbReference>
<dbReference type="InterPro" id="IPR021133">
    <property type="entry name" value="HEAT_type_2"/>
</dbReference>
<dbReference type="Gramene" id="PSS00323">
    <property type="protein sequence ID" value="PSS00323"/>
    <property type="gene ID" value="CEY00_Acc24290"/>
</dbReference>
<evidence type="ECO:0000256" key="3">
    <source>
        <dbReference type="ARBA" id="ARBA00022786"/>
    </source>
</evidence>
<feature type="repeat" description="HEAT" evidence="6">
    <location>
        <begin position="128"/>
        <end position="165"/>
    </location>
</feature>
<dbReference type="SUPFAM" id="SSF48371">
    <property type="entry name" value="ARM repeat"/>
    <property type="match status" value="1"/>
</dbReference>
<dbReference type="PROSITE" id="PS50077">
    <property type="entry name" value="HEAT_REPEAT"/>
    <property type="match status" value="1"/>
</dbReference>
<dbReference type="InterPro" id="IPR000357">
    <property type="entry name" value="HEAT"/>
</dbReference>
<dbReference type="Pfam" id="PF25782">
    <property type="entry name" value="TPR_CAND1"/>
    <property type="match status" value="1"/>
</dbReference>
<comment type="similarity">
    <text evidence="1">Belongs to the CAND family.</text>
</comment>
<keyword evidence="3" id="KW-0833">Ubl conjugation pathway</keyword>